<organism evidence="1 2">
    <name type="scientific">Chryseobacterium soli</name>
    <dbReference type="NCBI Taxonomy" id="445961"/>
    <lineage>
        <taxon>Bacteria</taxon>
        <taxon>Pseudomonadati</taxon>
        <taxon>Bacteroidota</taxon>
        <taxon>Flavobacteriia</taxon>
        <taxon>Flavobacteriales</taxon>
        <taxon>Weeksellaceae</taxon>
        <taxon>Chryseobacterium group</taxon>
        <taxon>Chryseobacterium</taxon>
    </lineage>
</organism>
<dbReference type="eggNOG" id="ENOG50311IH">
    <property type="taxonomic scope" value="Bacteria"/>
</dbReference>
<dbReference type="EMBL" id="JPRH01000008">
    <property type="protein sequence ID" value="KFF10878.1"/>
    <property type="molecule type" value="Genomic_DNA"/>
</dbReference>
<accession>A0A086A2G4</accession>
<dbReference type="AlphaFoldDB" id="A0A086A2G4"/>
<dbReference type="OrthoDB" id="1242818at2"/>
<evidence type="ECO:0000313" key="1">
    <source>
        <dbReference type="EMBL" id="KFF10878.1"/>
    </source>
</evidence>
<protein>
    <submittedName>
        <fullName evidence="1">Uncharacterized protein</fullName>
    </submittedName>
</protein>
<proteinExistence type="predicted"/>
<gene>
    <name evidence="1" type="ORF">IW15_17000</name>
</gene>
<dbReference type="Proteomes" id="UP000028705">
    <property type="component" value="Unassembled WGS sequence"/>
</dbReference>
<evidence type="ECO:0000313" key="2">
    <source>
        <dbReference type="Proteomes" id="UP000028705"/>
    </source>
</evidence>
<comment type="caution">
    <text evidence="1">The sequence shown here is derived from an EMBL/GenBank/DDBJ whole genome shotgun (WGS) entry which is preliminary data.</text>
</comment>
<sequence length="294" mass="33554">MEKNKLSTRDQLKTYFEKGKYPTQSQFSDLIDSLTLKEDVMTNKETAILANILASLDNGYIDYSSSQVGTLQFPIAISSRDEEDQEITIGNTSYRMEKRYFLGSEPYTIKVKKISGEELGENEYYSLIYQINQNFTINKFFGNNLPAIPDGFELGTLEGKRLSIQIVKQNLGRKVNIVNTSIRFINKTGVLIQYRAEAGSWGDIYRSEDTVTDHYDIGDFLYLYYNVDLRKTEQSIVCKVYDTDNEGLLMTGYLNAGQNNQNSWGGGVINKIRNIRIECDYGDIIPQDPGNNWT</sequence>
<name>A0A086A2G4_9FLAO</name>
<dbReference type="RefSeq" id="WP_034713609.1">
    <property type="nucleotide sequence ID" value="NZ_JPRH01000008.1"/>
</dbReference>
<keyword evidence="2" id="KW-1185">Reference proteome</keyword>
<reference evidence="1 2" key="1">
    <citation type="submission" date="2014-07" db="EMBL/GenBank/DDBJ databases">
        <title>Genome of Chryseobacterium soli DSM 19298.</title>
        <authorList>
            <person name="Stropko S.J."/>
            <person name="Pipes S.E."/>
            <person name="Newman J."/>
        </authorList>
    </citation>
    <scope>NUCLEOTIDE SEQUENCE [LARGE SCALE GENOMIC DNA]</scope>
    <source>
        <strain evidence="1 2">DSM 19298</strain>
    </source>
</reference>